<dbReference type="Proteomes" id="UP000076420">
    <property type="component" value="Unassembled WGS sequence"/>
</dbReference>
<proteinExistence type="predicted"/>
<dbReference type="VEuPathDB" id="VectorBase:BGLAX_039460"/>
<evidence type="ECO:0000313" key="2">
    <source>
        <dbReference type="Proteomes" id="UP000076420"/>
    </source>
</evidence>
<sequence>MDEYIPEITSPDLMEQLNNFLDKTNKWTQQTNIEEFMTYLVEAYHVSNGYSLGIRLRSLPLAIQMLKKSKRDAASTRKSVIDSLKEVLQADIQKAFESFRASILQVCVVL</sequence>
<dbReference type="AlphaFoldDB" id="A0A2C9L1T5"/>
<accession>A0A2C9L1T5</accession>
<dbReference type="EnsemblMetazoa" id="BGLB026029-RA">
    <property type="protein sequence ID" value="BGLB026029-PA"/>
    <property type="gene ID" value="BGLB026029"/>
</dbReference>
<protein>
    <submittedName>
        <fullName evidence="1">Uncharacterized protein</fullName>
    </submittedName>
</protein>
<gene>
    <name evidence="1" type="primary">106070363</name>
</gene>
<dbReference type="VEuPathDB" id="VectorBase:BGLB026029"/>
<reference evidence="1" key="1">
    <citation type="submission" date="2020-05" db="UniProtKB">
        <authorList>
            <consortium name="EnsemblMetazoa"/>
        </authorList>
    </citation>
    <scope>IDENTIFICATION</scope>
    <source>
        <strain evidence="1">BB02</strain>
    </source>
</reference>
<organism evidence="1 2">
    <name type="scientific">Biomphalaria glabrata</name>
    <name type="common">Bloodfluke planorb</name>
    <name type="synonym">Freshwater snail</name>
    <dbReference type="NCBI Taxonomy" id="6526"/>
    <lineage>
        <taxon>Eukaryota</taxon>
        <taxon>Metazoa</taxon>
        <taxon>Spiralia</taxon>
        <taxon>Lophotrochozoa</taxon>
        <taxon>Mollusca</taxon>
        <taxon>Gastropoda</taxon>
        <taxon>Heterobranchia</taxon>
        <taxon>Euthyneura</taxon>
        <taxon>Panpulmonata</taxon>
        <taxon>Hygrophila</taxon>
        <taxon>Lymnaeoidea</taxon>
        <taxon>Planorbidae</taxon>
        <taxon>Biomphalaria</taxon>
    </lineage>
</organism>
<evidence type="ECO:0000313" key="1">
    <source>
        <dbReference type="EnsemblMetazoa" id="BGLB026029-PA"/>
    </source>
</evidence>
<name>A0A2C9L1T5_BIOGL</name>
<dbReference type="KEGG" id="bgt:106070363"/>